<sequence>MSPKQAEVFKNRQAEVLGLFHKGDRYLFAAKPIRGSAPVHTKPQPFEHVRGISFRLPYNDIKEVADLNVTYESLRGSSTPSYTLRDMSNAVSNLARGSAGNKNWGPVLATLIGVTSDAIKSIGMKHRISFGLNLKSNFPHMPQNENGLKIKEVVTEYSVGLIFAIINNKDGSKADKFTIKLHKSDQGKRKRDDDEEYRGRRELGVEKVLNNQKETSKASLLDALRSTSVAAKEAGGITQHLD</sequence>
<reference evidence="1" key="2">
    <citation type="submission" date="2023-05" db="EMBL/GenBank/DDBJ databases">
        <authorList>
            <person name="Schelkunov M.I."/>
        </authorList>
    </citation>
    <scope>NUCLEOTIDE SEQUENCE</scope>
    <source>
        <strain evidence="1">Hsosn_3</strain>
        <tissue evidence="1">Leaf</tissue>
    </source>
</reference>
<accession>A0AAD8MIE7</accession>
<reference evidence="1" key="1">
    <citation type="submission" date="2023-02" db="EMBL/GenBank/DDBJ databases">
        <title>Genome of toxic invasive species Heracleum sosnowskyi carries increased number of genes despite the absence of recent whole-genome duplications.</title>
        <authorList>
            <person name="Schelkunov M."/>
            <person name="Shtratnikova V."/>
            <person name="Makarenko M."/>
            <person name="Klepikova A."/>
            <person name="Omelchenko D."/>
            <person name="Novikova G."/>
            <person name="Obukhova E."/>
            <person name="Bogdanov V."/>
            <person name="Penin A."/>
            <person name="Logacheva M."/>
        </authorList>
    </citation>
    <scope>NUCLEOTIDE SEQUENCE</scope>
    <source>
        <strain evidence="1">Hsosn_3</strain>
        <tissue evidence="1">Leaf</tissue>
    </source>
</reference>
<gene>
    <name evidence="1" type="ORF">POM88_033323</name>
</gene>
<keyword evidence="2" id="KW-1185">Reference proteome</keyword>
<name>A0AAD8MIE7_9APIA</name>
<dbReference type="EMBL" id="JAUIZM010000007">
    <property type="protein sequence ID" value="KAK1377130.1"/>
    <property type="molecule type" value="Genomic_DNA"/>
</dbReference>
<dbReference type="Proteomes" id="UP001237642">
    <property type="component" value="Unassembled WGS sequence"/>
</dbReference>
<protein>
    <submittedName>
        <fullName evidence="1">Uncharacterized protein</fullName>
    </submittedName>
</protein>
<evidence type="ECO:0000313" key="2">
    <source>
        <dbReference type="Proteomes" id="UP001237642"/>
    </source>
</evidence>
<evidence type="ECO:0000313" key="1">
    <source>
        <dbReference type="EMBL" id="KAK1377130.1"/>
    </source>
</evidence>
<comment type="caution">
    <text evidence="1">The sequence shown here is derived from an EMBL/GenBank/DDBJ whole genome shotgun (WGS) entry which is preliminary data.</text>
</comment>
<proteinExistence type="predicted"/>
<dbReference type="AlphaFoldDB" id="A0AAD8MIE7"/>
<organism evidence="1 2">
    <name type="scientific">Heracleum sosnowskyi</name>
    <dbReference type="NCBI Taxonomy" id="360622"/>
    <lineage>
        <taxon>Eukaryota</taxon>
        <taxon>Viridiplantae</taxon>
        <taxon>Streptophyta</taxon>
        <taxon>Embryophyta</taxon>
        <taxon>Tracheophyta</taxon>
        <taxon>Spermatophyta</taxon>
        <taxon>Magnoliopsida</taxon>
        <taxon>eudicotyledons</taxon>
        <taxon>Gunneridae</taxon>
        <taxon>Pentapetalae</taxon>
        <taxon>asterids</taxon>
        <taxon>campanulids</taxon>
        <taxon>Apiales</taxon>
        <taxon>Apiaceae</taxon>
        <taxon>Apioideae</taxon>
        <taxon>apioid superclade</taxon>
        <taxon>Tordylieae</taxon>
        <taxon>Tordyliinae</taxon>
        <taxon>Heracleum</taxon>
    </lineage>
</organism>